<dbReference type="InterPro" id="IPR013320">
    <property type="entry name" value="ConA-like_dom_sf"/>
</dbReference>
<protein>
    <submittedName>
        <fullName evidence="2">MAM domain-containing protein</fullName>
    </submittedName>
</protein>
<dbReference type="PROSITE" id="PS50060">
    <property type="entry name" value="MAM_2"/>
    <property type="match status" value="1"/>
</dbReference>
<dbReference type="SUPFAM" id="SSF49899">
    <property type="entry name" value="Concanavalin A-like lectins/glucanases"/>
    <property type="match status" value="1"/>
</dbReference>
<evidence type="ECO:0000259" key="1">
    <source>
        <dbReference type="PROSITE" id="PS50060"/>
    </source>
</evidence>
<reference evidence="2" key="1">
    <citation type="submission" date="2019-11" db="UniProtKB">
        <authorList>
            <consortium name="WormBaseParasite"/>
        </authorList>
    </citation>
    <scope>IDENTIFICATION</scope>
</reference>
<organism evidence="2">
    <name type="scientific">Mesocestoides corti</name>
    <name type="common">Flatworm</name>
    <dbReference type="NCBI Taxonomy" id="53468"/>
    <lineage>
        <taxon>Eukaryota</taxon>
        <taxon>Metazoa</taxon>
        <taxon>Spiralia</taxon>
        <taxon>Lophotrochozoa</taxon>
        <taxon>Platyhelminthes</taxon>
        <taxon>Cestoda</taxon>
        <taxon>Eucestoda</taxon>
        <taxon>Cyclophyllidea</taxon>
        <taxon>Mesocestoididae</taxon>
        <taxon>Mesocestoides</taxon>
    </lineage>
</organism>
<dbReference type="GO" id="GO:0016020">
    <property type="term" value="C:membrane"/>
    <property type="evidence" value="ECO:0007669"/>
    <property type="project" value="InterPro"/>
</dbReference>
<name>A0A5K3EYG4_MESCO</name>
<dbReference type="WBParaSite" id="MCU_004003-RA">
    <property type="protein sequence ID" value="MCU_004003-RA"/>
    <property type="gene ID" value="MCU_004003"/>
</dbReference>
<evidence type="ECO:0000313" key="2">
    <source>
        <dbReference type="WBParaSite" id="MCU_004003-RA"/>
    </source>
</evidence>
<dbReference type="Pfam" id="PF00629">
    <property type="entry name" value="MAM"/>
    <property type="match status" value="1"/>
</dbReference>
<dbReference type="AlphaFoldDB" id="A0A5K3EYG4"/>
<dbReference type="Gene3D" id="2.60.120.200">
    <property type="match status" value="1"/>
</dbReference>
<sequence length="126" mass="13766">MVFANVASASVAPPKPIAVCTFDDGEFCGWKNDANTQNSEWTWEQSALCLSTKARQTGKKGSFWIPSLRSSEKRTSSNVDINARLWSPSVPGAIGMKCLSFVFSIHLGRRANVQSSASLALLQRQE</sequence>
<accession>A0A5K3EYG4</accession>
<proteinExistence type="predicted"/>
<dbReference type="InterPro" id="IPR000998">
    <property type="entry name" value="MAM_dom"/>
</dbReference>
<feature type="domain" description="MAM" evidence="1">
    <location>
        <begin position="18"/>
        <end position="103"/>
    </location>
</feature>